<dbReference type="Pfam" id="PF11127">
    <property type="entry name" value="YgaP-like_TM"/>
    <property type="match status" value="1"/>
</dbReference>
<evidence type="ECO:0000256" key="1">
    <source>
        <dbReference type="SAM" id="Phobius"/>
    </source>
</evidence>
<protein>
    <recommendedName>
        <fullName evidence="2">Inner membrane protein YgaP-like transmembrane domain-containing protein</fullName>
    </recommendedName>
</protein>
<organism evidence="3 4">
    <name type="scientific">Urechidicola croceus</name>
    <dbReference type="NCBI Taxonomy" id="1850246"/>
    <lineage>
        <taxon>Bacteria</taxon>
        <taxon>Pseudomonadati</taxon>
        <taxon>Bacteroidota</taxon>
        <taxon>Flavobacteriia</taxon>
        <taxon>Flavobacteriales</taxon>
        <taxon>Flavobacteriaceae</taxon>
        <taxon>Urechidicola</taxon>
    </lineage>
</organism>
<proteinExistence type="predicted"/>
<dbReference type="RefSeq" id="WP_070237656.1">
    <property type="nucleotide sequence ID" value="NZ_CP017478.1"/>
</dbReference>
<dbReference type="STRING" id="1850246.LPB138_12760"/>
<evidence type="ECO:0000313" key="4">
    <source>
        <dbReference type="Proteomes" id="UP000176050"/>
    </source>
</evidence>
<dbReference type="Proteomes" id="UP000176050">
    <property type="component" value="Chromosome"/>
</dbReference>
<dbReference type="EMBL" id="CP017478">
    <property type="protein sequence ID" value="AOW21496.1"/>
    <property type="molecule type" value="Genomic_DNA"/>
</dbReference>
<dbReference type="KEGG" id="lul:LPB138_12760"/>
<feature type="transmembrane region" description="Helical" evidence="1">
    <location>
        <begin position="7"/>
        <end position="25"/>
    </location>
</feature>
<keyword evidence="1" id="KW-0472">Membrane</keyword>
<accession>A0A1D8PAD8</accession>
<evidence type="ECO:0000313" key="3">
    <source>
        <dbReference type="EMBL" id="AOW21496.1"/>
    </source>
</evidence>
<feature type="domain" description="Inner membrane protein YgaP-like transmembrane" evidence="2">
    <location>
        <begin position="1"/>
        <end position="68"/>
    </location>
</feature>
<gene>
    <name evidence="3" type="ORF">LPB138_12760</name>
</gene>
<keyword evidence="4" id="KW-1185">Reference proteome</keyword>
<dbReference type="AlphaFoldDB" id="A0A1D8PAD8"/>
<sequence>MKKNVGTVDKIVRIVLALIATYFAYTRDFVESPWIGYLLWIIAFVLLITALTSRCGLYALLGKSTCEVNYNK</sequence>
<feature type="transmembrane region" description="Helical" evidence="1">
    <location>
        <begin position="37"/>
        <end position="61"/>
    </location>
</feature>
<dbReference type="InterPro" id="IPR021309">
    <property type="entry name" value="YgaP-like_TM"/>
</dbReference>
<keyword evidence="1" id="KW-0812">Transmembrane</keyword>
<evidence type="ECO:0000259" key="2">
    <source>
        <dbReference type="Pfam" id="PF11127"/>
    </source>
</evidence>
<keyword evidence="1" id="KW-1133">Transmembrane helix</keyword>
<reference evidence="3 4" key="1">
    <citation type="submission" date="2016-10" db="EMBL/GenBank/DDBJ databases">
        <title>Lutibacter sp. LPB0138, isolated from marine gastropod.</title>
        <authorList>
            <person name="Kim E."/>
            <person name="Yi H."/>
        </authorList>
    </citation>
    <scope>NUCLEOTIDE SEQUENCE [LARGE SCALE GENOMIC DNA]</scope>
    <source>
        <strain evidence="3 4">LPB0138</strain>
    </source>
</reference>
<dbReference type="OrthoDB" id="9804804at2"/>
<name>A0A1D8PAD8_9FLAO</name>